<evidence type="ECO:0000313" key="1">
    <source>
        <dbReference type="EMBL" id="CAI9764609.1"/>
    </source>
</evidence>
<accession>A0AAD1Z843</accession>
<dbReference type="InterPro" id="IPR036691">
    <property type="entry name" value="Endo/exonu/phosph_ase_sf"/>
</dbReference>
<sequence length="170" mass="19580">MENPRTIRELHRLVKDKVPSLVFLSETKLHRKKMENLRVNNRFDNCFVVDCVGRSGGLAVLWMEDINAEIVNFSNSHISLSIKNSIDSPPWLLSGFYASKMIKGTLVNQRCSATRQRGSGSRSVLKLWKMHGHYPVIRIVLFFGLRKDWRDAEKNSTVGQRAMQDCFIRS</sequence>
<dbReference type="PANTHER" id="PTHR35218">
    <property type="entry name" value="RNASE H DOMAIN-CONTAINING PROTEIN"/>
    <property type="match status" value="1"/>
</dbReference>
<organism evidence="1 2">
    <name type="scientific">Fraxinus pennsylvanica</name>
    <dbReference type="NCBI Taxonomy" id="56036"/>
    <lineage>
        <taxon>Eukaryota</taxon>
        <taxon>Viridiplantae</taxon>
        <taxon>Streptophyta</taxon>
        <taxon>Embryophyta</taxon>
        <taxon>Tracheophyta</taxon>
        <taxon>Spermatophyta</taxon>
        <taxon>Magnoliopsida</taxon>
        <taxon>eudicotyledons</taxon>
        <taxon>Gunneridae</taxon>
        <taxon>Pentapetalae</taxon>
        <taxon>asterids</taxon>
        <taxon>lamiids</taxon>
        <taxon>Lamiales</taxon>
        <taxon>Oleaceae</taxon>
        <taxon>Oleeae</taxon>
        <taxon>Fraxinus</taxon>
    </lineage>
</organism>
<protein>
    <submittedName>
        <fullName evidence="1">Uncharacterized protein</fullName>
    </submittedName>
</protein>
<dbReference type="Gene3D" id="3.60.10.10">
    <property type="entry name" value="Endonuclease/exonuclease/phosphatase"/>
    <property type="match status" value="1"/>
</dbReference>
<gene>
    <name evidence="1" type="ORF">FPE_LOCUS12039</name>
</gene>
<reference evidence="1" key="1">
    <citation type="submission" date="2023-05" db="EMBL/GenBank/DDBJ databases">
        <authorList>
            <person name="Huff M."/>
        </authorList>
    </citation>
    <scope>NUCLEOTIDE SEQUENCE</scope>
</reference>
<dbReference type="AlphaFoldDB" id="A0AAD1Z843"/>
<proteinExistence type="predicted"/>
<keyword evidence="2" id="KW-1185">Reference proteome</keyword>
<dbReference type="PANTHER" id="PTHR35218:SF9">
    <property type="entry name" value="ENDONUCLEASE_EXONUCLEASE_PHOSPHATASE DOMAIN-CONTAINING PROTEIN"/>
    <property type="match status" value="1"/>
</dbReference>
<name>A0AAD1Z843_9LAMI</name>
<dbReference type="Proteomes" id="UP000834106">
    <property type="component" value="Chromosome 7"/>
</dbReference>
<evidence type="ECO:0000313" key="2">
    <source>
        <dbReference type="Proteomes" id="UP000834106"/>
    </source>
</evidence>
<dbReference type="EMBL" id="OU503042">
    <property type="protein sequence ID" value="CAI9764609.1"/>
    <property type="molecule type" value="Genomic_DNA"/>
</dbReference>